<dbReference type="CDD" id="cd01557">
    <property type="entry name" value="BCAT_beta_family"/>
    <property type="match status" value="1"/>
</dbReference>
<dbReference type="InterPro" id="IPR033939">
    <property type="entry name" value="BCAT_family"/>
</dbReference>
<dbReference type="InterPro" id="IPR005785">
    <property type="entry name" value="B_amino_transI"/>
</dbReference>
<reference evidence="18" key="1">
    <citation type="journal article" date="2019" name="PLoS Negl. Trop. Dis.">
        <title>Revisiting the worldwide diversity of Leptospira species in the environment.</title>
        <authorList>
            <person name="Vincent A.T."/>
            <person name="Schiettekatte O."/>
            <person name="Bourhy P."/>
            <person name="Veyrier F.J."/>
            <person name="Picardeau M."/>
        </authorList>
    </citation>
    <scope>NUCLEOTIDE SEQUENCE [LARGE SCALE GENOMIC DNA]</scope>
    <source>
        <strain evidence="18">SSW15</strain>
    </source>
</reference>
<evidence type="ECO:0000256" key="13">
    <source>
        <dbReference type="ARBA" id="ARBA00048798"/>
    </source>
</evidence>
<dbReference type="InterPro" id="IPR043131">
    <property type="entry name" value="BCAT-like_N"/>
</dbReference>
<dbReference type="AlphaFoldDB" id="A0A4R9GGG1"/>
<evidence type="ECO:0000256" key="15">
    <source>
        <dbReference type="RuleBase" id="RU004106"/>
    </source>
</evidence>
<name>A0A4R9GGG1_9LEPT</name>
<dbReference type="OrthoDB" id="9805628at2"/>
<evidence type="ECO:0000313" key="18">
    <source>
        <dbReference type="EMBL" id="TGK11748.1"/>
    </source>
</evidence>
<comment type="pathway">
    <text evidence="5 17">Amino-acid biosynthesis; L-leucine biosynthesis; L-leucine from 3-methyl-2-oxobutanoate: step 4/4.</text>
</comment>
<dbReference type="InterPro" id="IPR036038">
    <property type="entry name" value="Aminotransferase-like"/>
</dbReference>
<comment type="cofactor">
    <cofactor evidence="1 16">
        <name>pyridoxal 5'-phosphate</name>
        <dbReference type="ChEBI" id="CHEBI:597326"/>
    </cofactor>
</comment>
<evidence type="ECO:0000256" key="6">
    <source>
        <dbReference type="ARBA" id="ARBA00009320"/>
    </source>
</evidence>
<keyword evidence="19" id="KW-1185">Reference proteome</keyword>
<dbReference type="Proteomes" id="UP000298458">
    <property type="component" value="Unassembled WGS sequence"/>
</dbReference>
<comment type="pathway">
    <text evidence="4 17">Amino-acid biosynthesis; L-valine biosynthesis; L-valine from pyruvate: step 4/4.</text>
</comment>
<keyword evidence="8 17" id="KW-0028">Amino-acid biosynthesis</keyword>
<comment type="caution">
    <text evidence="18">The sequence shown here is derived from an EMBL/GenBank/DDBJ whole genome shotgun (WGS) entry which is preliminary data.</text>
</comment>
<evidence type="ECO:0000256" key="9">
    <source>
        <dbReference type="ARBA" id="ARBA00022679"/>
    </source>
</evidence>
<comment type="catalytic activity">
    <reaction evidence="13 17">
        <text>L-isoleucine + 2-oxoglutarate = (S)-3-methyl-2-oxopentanoate + L-glutamate</text>
        <dbReference type="Rhea" id="RHEA:24801"/>
        <dbReference type="ChEBI" id="CHEBI:16810"/>
        <dbReference type="ChEBI" id="CHEBI:29985"/>
        <dbReference type="ChEBI" id="CHEBI:35146"/>
        <dbReference type="ChEBI" id="CHEBI:58045"/>
        <dbReference type="EC" id="2.6.1.42"/>
    </reaction>
</comment>
<comment type="pathway">
    <text evidence="3 17">Amino-acid biosynthesis; L-isoleucine biosynthesis; L-isoleucine from 2-oxobutanoate: step 4/4.</text>
</comment>
<dbReference type="PANTHER" id="PTHR42743:SF4">
    <property type="entry name" value="BRANCHED-CHAIN-AMINO-ACID AMINOTRANSFERASE-RELATED"/>
    <property type="match status" value="1"/>
</dbReference>
<dbReference type="InterPro" id="IPR018300">
    <property type="entry name" value="Aminotrans_IV_CS"/>
</dbReference>
<dbReference type="Pfam" id="PF01063">
    <property type="entry name" value="Aminotran_4"/>
    <property type="match status" value="1"/>
</dbReference>
<evidence type="ECO:0000256" key="14">
    <source>
        <dbReference type="ARBA" id="ARBA00049229"/>
    </source>
</evidence>
<evidence type="ECO:0000256" key="12">
    <source>
        <dbReference type="ARBA" id="ARBA00048212"/>
    </source>
</evidence>
<organism evidence="18 19">
    <name type="scientific">Leptospira fletcheri</name>
    <dbReference type="NCBI Taxonomy" id="2484981"/>
    <lineage>
        <taxon>Bacteria</taxon>
        <taxon>Pseudomonadati</taxon>
        <taxon>Spirochaetota</taxon>
        <taxon>Spirochaetia</taxon>
        <taxon>Leptospirales</taxon>
        <taxon>Leptospiraceae</taxon>
        <taxon>Leptospira</taxon>
    </lineage>
</organism>
<dbReference type="FunFam" id="3.30.470.10:FF:000015">
    <property type="entry name" value="Branched-chain-amino-acid aminotransferase"/>
    <property type="match status" value="1"/>
</dbReference>
<keyword evidence="9 17" id="KW-0808">Transferase</keyword>
<keyword evidence="10 16" id="KW-0663">Pyridoxal phosphate</keyword>
<dbReference type="EMBL" id="RQET01000004">
    <property type="protein sequence ID" value="TGK11748.1"/>
    <property type="molecule type" value="Genomic_DNA"/>
</dbReference>
<dbReference type="GO" id="GO:0009097">
    <property type="term" value="P:isoleucine biosynthetic process"/>
    <property type="evidence" value="ECO:0007669"/>
    <property type="project" value="UniProtKB-UniPathway"/>
</dbReference>
<dbReference type="GO" id="GO:0052656">
    <property type="term" value="F:L-isoleucine-2-oxoglutarate transaminase activity"/>
    <property type="evidence" value="ECO:0007669"/>
    <property type="project" value="RHEA"/>
</dbReference>
<dbReference type="GO" id="GO:0009098">
    <property type="term" value="P:L-leucine biosynthetic process"/>
    <property type="evidence" value="ECO:0007669"/>
    <property type="project" value="UniProtKB-UniPathway"/>
</dbReference>
<evidence type="ECO:0000256" key="11">
    <source>
        <dbReference type="ARBA" id="ARBA00023304"/>
    </source>
</evidence>
<dbReference type="UniPathway" id="UPA00048">
    <property type="reaction ID" value="UER00073"/>
</dbReference>
<dbReference type="UniPathway" id="UPA00049">
    <property type="reaction ID" value="UER00062"/>
</dbReference>
<evidence type="ECO:0000256" key="1">
    <source>
        <dbReference type="ARBA" id="ARBA00001933"/>
    </source>
</evidence>
<evidence type="ECO:0000313" key="19">
    <source>
        <dbReference type="Proteomes" id="UP000298458"/>
    </source>
</evidence>
<comment type="catalytic activity">
    <reaction evidence="14 17">
        <text>L-leucine + 2-oxoglutarate = 4-methyl-2-oxopentanoate + L-glutamate</text>
        <dbReference type="Rhea" id="RHEA:18321"/>
        <dbReference type="ChEBI" id="CHEBI:16810"/>
        <dbReference type="ChEBI" id="CHEBI:17865"/>
        <dbReference type="ChEBI" id="CHEBI:29985"/>
        <dbReference type="ChEBI" id="CHEBI:57427"/>
        <dbReference type="EC" id="2.6.1.42"/>
    </reaction>
</comment>
<dbReference type="Gene3D" id="3.30.470.10">
    <property type="match status" value="1"/>
</dbReference>
<comment type="function">
    <text evidence="2 17">Acts on leucine, isoleucine and valine.</text>
</comment>
<dbReference type="InterPro" id="IPR050571">
    <property type="entry name" value="Class-IV_PLP-Dep_Aminotrnsfr"/>
</dbReference>
<dbReference type="FunFam" id="3.20.10.10:FF:000013">
    <property type="entry name" value="Branched-chain-amino-acid aminotransferase"/>
    <property type="match status" value="1"/>
</dbReference>
<dbReference type="SUPFAM" id="SSF56752">
    <property type="entry name" value="D-aminoacid aminotransferase-like PLP-dependent enzymes"/>
    <property type="match status" value="1"/>
</dbReference>
<dbReference type="GO" id="GO:0009099">
    <property type="term" value="P:L-valine biosynthetic process"/>
    <property type="evidence" value="ECO:0007669"/>
    <property type="project" value="UniProtKB-UniPathway"/>
</dbReference>
<evidence type="ECO:0000256" key="3">
    <source>
        <dbReference type="ARBA" id="ARBA00004824"/>
    </source>
</evidence>
<dbReference type="InterPro" id="IPR043132">
    <property type="entry name" value="BCAT-like_C"/>
</dbReference>
<keyword evidence="7 17" id="KW-0032">Aminotransferase</keyword>
<dbReference type="GO" id="GO:0052654">
    <property type="term" value="F:L-leucine-2-oxoglutarate transaminase activity"/>
    <property type="evidence" value="ECO:0007669"/>
    <property type="project" value="RHEA"/>
</dbReference>
<dbReference type="InterPro" id="IPR001544">
    <property type="entry name" value="Aminotrans_IV"/>
</dbReference>
<evidence type="ECO:0000256" key="17">
    <source>
        <dbReference type="RuleBase" id="RU364094"/>
    </source>
</evidence>
<comment type="similarity">
    <text evidence="6 15">Belongs to the class-IV pyridoxal-phosphate-dependent aminotransferase family.</text>
</comment>
<evidence type="ECO:0000256" key="10">
    <source>
        <dbReference type="ARBA" id="ARBA00022898"/>
    </source>
</evidence>
<dbReference type="EC" id="2.6.1.42" evidence="17"/>
<dbReference type="Gene3D" id="3.20.10.10">
    <property type="entry name" value="D-amino Acid Aminotransferase, subunit A, domain 2"/>
    <property type="match status" value="1"/>
</dbReference>
<evidence type="ECO:0000256" key="4">
    <source>
        <dbReference type="ARBA" id="ARBA00004931"/>
    </source>
</evidence>
<evidence type="ECO:0000256" key="8">
    <source>
        <dbReference type="ARBA" id="ARBA00022605"/>
    </source>
</evidence>
<dbReference type="NCBIfam" id="NF005146">
    <property type="entry name" value="PRK06606.1"/>
    <property type="match status" value="1"/>
</dbReference>
<accession>A0A4R9GGG1</accession>
<protein>
    <recommendedName>
        <fullName evidence="17">Branched-chain-amino-acid aminotransferase</fullName>
        <shortName evidence="17">BCAT</shortName>
        <ecNumber evidence="17">2.6.1.42</ecNumber>
    </recommendedName>
</protein>
<gene>
    <name evidence="17" type="primary">ilvE</name>
    <name evidence="18" type="ORF">EHO60_05495</name>
</gene>
<sequence length="308" mass="34988">MPESIKKLSYFEGKIVPENEANINIKTHALQYGTTVFGGIRGYYDETSDDIYVFRLLDHYRRLVNSTRIMQLKCDKTPEQLRDITLDLLKQSGYKRNVYLRPFVYTSALQLSPRFHDVPTEIAIYILELDDYLDTKKGLTTMVSSWRRFDDTVIPTLSKVSGGYVNSALAKSEAVQNGYDEAIFLDGRGFVSEGSAENIFLVREGKILTPSLSSSLLEGITRRSVLQIAKDLGYEIIERDITRSELYIADEIFFSGTGVQIAWVSQVDRRTVGSGKMGPITQKLQTTFFDLVKGKIPDYKHWLTPVYA</sequence>
<dbReference type="UniPathway" id="UPA00047">
    <property type="reaction ID" value="UER00058"/>
</dbReference>
<dbReference type="GO" id="GO:0052655">
    <property type="term" value="F:L-valine-2-oxoglutarate transaminase activity"/>
    <property type="evidence" value="ECO:0007669"/>
    <property type="project" value="RHEA"/>
</dbReference>
<keyword evidence="11 17" id="KW-0100">Branched-chain amino acid biosynthesis</keyword>
<dbReference type="PROSITE" id="PS00770">
    <property type="entry name" value="AA_TRANSFER_CLASS_4"/>
    <property type="match status" value="1"/>
</dbReference>
<evidence type="ECO:0000256" key="5">
    <source>
        <dbReference type="ARBA" id="ARBA00005072"/>
    </source>
</evidence>
<evidence type="ECO:0000256" key="2">
    <source>
        <dbReference type="ARBA" id="ARBA00003109"/>
    </source>
</evidence>
<evidence type="ECO:0000256" key="7">
    <source>
        <dbReference type="ARBA" id="ARBA00022576"/>
    </source>
</evidence>
<dbReference type="NCBIfam" id="TIGR01122">
    <property type="entry name" value="ilvE_I"/>
    <property type="match status" value="1"/>
</dbReference>
<proteinExistence type="inferred from homology"/>
<evidence type="ECO:0000256" key="16">
    <source>
        <dbReference type="RuleBase" id="RU004516"/>
    </source>
</evidence>
<comment type="catalytic activity">
    <reaction evidence="12 17">
        <text>L-valine + 2-oxoglutarate = 3-methyl-2-oxobutanoate + L-glutamate</text>
        <dbReference type="Rhea" id="RHEA:24813"/>
        <dbReference type="ChEBI" id="CHEBI:11851"/>
        <dbReference type="ChEBI" id="CHEBI:16810"/>
        <dbReference type="ChEBI" id="CHEBI:29985"/>
        <dbReference type="ChEBI" id="CHEBI:57762"/>
        <dbReference type="EC" id="2.6.1.42"/>
    </reaction>
</comment>
<dbReference type="PANTHER" id="PTHR42743">
    <property type="entry name" value="AMINO-ACID AMINOTRANSFERASE"/>
    <property type="match status" value="1"/>
</dbReference>
<dbReference type="RefSeq" id="WP_135767151.1">
    <property type="nucleotide sequence ID" value="NZ_RQET01000004.1"/>
</dbReference>